<dbReference type="eggNOG" id="COG0382">
    <property type="taxonomic scope" value="Bacteria"/>
</dbReference>
<dbReference type="InterPro" id="IPR000537">
    <property type="entry name" value="UbiA_prenyltransferase"/>
</dbReference>
<evidence type="ECO:0000256" key="2">
    <source>
        <dbReference type="ARBA" id="ARBA00004141"/>
    </source>
</evidence>
<dbReference type="UniPathway" id="UPA00232"/>
<comment type="similarity">
    <text evidence="3 12">Belongs to the UbiA prenyltransferase family.</text>
</comment>
<dbReference type="Gene3D" id="1.10.357.140">
    <property type="entry name" value="UbiA prenyltransferase"/>
    <property type="match status" value="1"/>
</dbReference>
<feature type="transmembrane region" description="Helical" evidence="12">
    <location>
        <begin position="86"/>
        <end position="106"/>
    </location>
</feature>
<dbReference type="FunFam" id="1.20.120.1780:FF:000001">
    <property type="entry name" value="4-hydroxybenzoate octaprenyltransferase"/>
    <property type="match status" value="1"/>
</dbReference>
<proteinExistence type="inferred from homology"/>
<feature type="transmembrane region" description="Helical" evidence="12">
    <location>
        <begin position="139"/>
        <end position="158"/>
    </location>
</feature>
<evidence type="ECO:0000256" key="10">
    <source>
        <dbReference type="ARBA" id="ARBA00022989"/>
    </source>
</evidence>
<dbReference type="GO" id="GO:0005886">
    <property type="term" value="C:plasma membrane"/>
    <property type="evidence" value="ECO:0007669"/>
    <property type="project" value="UniProtKB-SubCell"/>
</dbReference>
<evidence type="ECO:0000256" key="11">
    <source>
        <dbReference type="ARBA" id="ARBA00023136"/>
    </source>
</evidence>
<dbReference type="HAMAP" id="MF_01635">
    <property type="entry name" value="UbiA"/>
    <property type="match status" value="1"/>
</dbReference>
<feature type="transmembrane region" description="Helical" evidence="12">
    <location>
        <begin position="264"/>
        <end position="282"/>
    </location>
</feature>
<reference evidence="14 15" key="1">
    <citation type="journal article" date="2014" name="Environ. Microbiol.">
        <title>Genomic signatures of obligate host dependence in the luminous bacterial symbiont of a vertebrate.</title>
        <authorList>
            <person name="Hendry T.A."/>
            <person name="de Wet J.R."/>
            <person name="Dunlap P.V."/>
        </authorList>
    </citation>
    <scope>NUCLEOTIDE SEQUENCE [LARGE SCALE GENOMIC DNA]</scope>
    <source>
        <strain evidence="14 15">Akat1</strain>
    </source>
</reference>
<dbReference type="EMBL" id="AMSD01000002">
    <property type="protein sequence ID" value="EPE37501.1"/>
    <property type="molecule type" value="Genomic_DNA"/>
</dbReference>
<keyword evidence="15" id="KW-1185">Reference proteome</keyword>
<evidence type="ECO:0000256" key="8">
    <source>
        <dbReference type="ARBA" id="ARBA00022692"/>
    </source>
</evidence>
<dbReference type="GO" id="GO:0006744">
    <property type="term" value="P:ubiquinone biosynthetic process"/>
    <property type="evidence" value="ECO:0007669"/>
    <property type="project" value="UniProtKB-UniRule"/>
</dbReference>
<evidence type="ECO:0000313" key="15">
    <source>
        <dbReference type="Proteomes" id="UP000053688"/>
    </source>
</evidence>
<evidence type="ECO:0000256" key="5">
    <source>
        <dbReference type="ARBA" id="ARBA00022519"/>
    </source>
</evidence>
<dbReference type="PANTHER" id="PTHR11048">
    <property type="entry name" value="PRENYLTRANSFERASES"/>
    <property type="match status" value="1"/>
</dbReference>
<dbReference type="NCBIfam" id="TIGR01474">
    <property type="entry name" value="ubiA_proteo"/>
    <property type="match status" value="1"/>
</dbReference>
<evidence type="ECO:0000256" key="7">
    <source>
        <dbReference type="ARBA" id="ARBA00022688"/>
    </source>
</evidence>
<dbReference type="Proteomes" id="UP000053688">
    <property type="component" value="Unassembled WGS sequence"/>
</dbReference>
<dbReference type="InterPro" id="IPR039653">
    <property type="entry name" value="Prenyltransferase"/>
</dbReference>
<comment type="catalytic activity">
    <reaction evidence="12">
        <text>all-trans-octaprenyl diphosphate + 4-hydroxybenzoate = 4-hydroxy-3-(all-trans-octaprenyl)benzoate + diphosphate</text>
        <dbReference type="Rhea" id="RHEA:27782"/>
        <dbReference type="ChEBI" id="CHEBI:1617"/>
        <dbReference type="ChEBI" id="CHEBI:17879"/>
        <dbReference type="ChEBI" id="CHEBI:33019"/>
        <dbReference type="ChEBI" id="CHEBI:57711"/>
        <dbReference type="EC" id="2.5.1.39"/>
    </reaction>
</comment>
<sequence length="283" mass="32586">MLSKIHAYYQIMRLGSPIGSFLLIWPTLWALIISSEGNPNFNILAVFIAGAFLMRTAGCVINDLVDRKIDIHVKRTQNRPIPVGLISSKEAFYLFLVLSSLAFILVSMTNLLTIKLSFIAILFVIIYPFLKRITHLPQLFLGLTFSFSILMAWAAQSNELPAEAWYLFTINVLWIIAYDTQYAMIDRDDDLKIGLKSTAILFGRFDKICIGILQFLTVFMLIILGIWYKFNISFYFGLFIVSILFIFQQFLIKNREREYCFKAFLNNNYVGMIIAIALKISYL</sequence>
<dbReference type="Gene3D" id="1.20.120.1780">
    <property type="entry name" value="UbiA prenyltransferase"/>
    <property type="match status" value="1"/>
</dbReference>
<evidence type="ECO:0000313" key="14">
    <source>
        <dbReference type="EMBL" id="EPE37501.1"/>
    </source>
</evidence>
<dbReference type="EC" id="2.5.1.39" evidence="12 13"/>
<evidence type="ECO:0000256" key="1">
    <source>
        <dbReference type="ARBA" id="ARBA00001946"/>
    </source>
</evidence>
<keyword evidence="6 12" id="KW-0808">Transferase</keyword>
<dbReference type="GO" id="GO:0008412">
    <property type="term" value="F:4-hydroxybenzoate polyprenyltransferase activity"/>
    <property type="evidence" value="ECO:0007669"/>
    <property type="project" value="UniProtKB-UniRule"/>
</dbReference>
<keyword evidence="5 12" id="KW-0997">Cell inner membrane</keyword>
<dbReference type="InterPro" id="IPR044878">
    <property type="entry name" value="UbiA_sf"/>
</dbReference>
<comment type="function">
    <text evidence="12">Catalyzes the prenylation of para-hydroxybenzoate (PHB) with an all-trans polyprenyl group. Mediates the second step in the final reaction sequence of ubiquinone-8 (UQ-8) biosynthesis, which is the condensation of the polyisoprenoid side chain with PHB, generating the first membrane-bound Q intermediate 3-octaprenyl-4-hydroxybenzoate.</text>
</comment>
<feature type="transmembrane region" description="Helical" evidence="12">
    <location>
        <begin position="112"/>
        <end position="130"/>
    </location>
</feature>
<dbReference type="InterPro" id="IPR030470">
    <property type="entry name" value="UbiA_prenylTrfase_CS"/>
</dbReference>
<dbReference type="AlphaFoldDB" id="S3DZV8"/>
<evidence type="ECO:0000256" key="13">
    <source>
        <dbReference type="NCBIfam" id="TIGR01474"/>
    </source>
</evidence>
<comment type="subcellular location">
    <subcellularLocation>
        <location evidence="12">Cell inner membrane</location>
        <topology evidence="12">Multi-pass membrane protein</topology>
    </subcellularLocation>
    <subcellularLocation>
        <location evidence="2">Membrane</location>
        <topology evidence="2">Multi-pass membrane protein</topology>
    </subcellularLocation>
</comment>
<feature type="transmembrane region" description="Helical" evidence="12">
    <location>
        <begin position="234"/>
        <end position="252"/>
    </location>
</feature>
<evidence type="ECO:0000256" key="4">
    <source>
        <dbReference type="ARBA" id="ARBA00022475"/>
    </source>
</evidence>
<keyword evidence="7 12" id="KW-0831">Ubiquinone biosynthesis</keyword>
<dbReference type="FunFam" id="1.10.357.140:FF:000002">
    <property type="entry name" value="4-hydroxybenzoate octaprenyltransferase"/>
    <property type="match status" value="1"/>
</dbReference>
<keyword evidence="10 12" id="KW-1133">Transmembrane helix</keyword>
<dbReference type="STRING" id="28176.CF66_3054"/>
<keyword evidence="9 12" id="KW-0460">Magnesium</keyword>
<name>S3DZV8_9GAMM</name>
<evidence type="ECO:0000256" key="6">
    <source>
        <dbReference type="ARBA" id="ARBA00022679"/>
    </source>
</evidence>
<dbReference type="RefSeq" id="WP_016504133.1">
    <property type="nucleotide sequence ID" value="NZ_AMSD01000002.1"/>
</dbReference>
<feature type="transmembrane region" description="Helical" evidence="12">
    <location>
        <begin position="205"/>
        <end position="228"/>
    </location>
</feature>
<feature type="transmembrane region" description="Helical" evidence="12">
    <location>
        <begin position="44"/>
        <end position="65"/>
    </location>
</feature>
<comment type="pathway">
    <text evidence="12">Cofactor biosynthesis; ubiquinone biosynthesis.</text>
</comment>
<feature type="transmembrane region" description="Helical" evidence="12">
    <location>
        <begin position="12"/>
        <end position="32"/>
    </location>
</feature>
<dbReference type="Pfam" id="PF01040">
    <property type="entry name" value="UbiA"/>
    <property type="match status" value="1"/>
</dbReference>
<evidence type="ECO:0000256" key="9">
    <source>
        <dbReference type="ARBA" id="ARBA00022842"/>
    </source>
</evidence>
<dbReference type="PANTHER" id="PTHR11048:SF28">
    <property type="entry name" value="4-HYDROXYBENZOATE POLYPRENYLTRANSFERASE, MITOCHONDRIAL"/>
    <property type="match status" value="1"/>
</dbReference>
<evidence type="ECO:0000256" key="12">
    <source>
        <dbReference type="HAMAP-Rule" id="MF_01635"/>
    </source>
</evidence>
<keyword evidence="4 12" id="KW-1003">Cell membrane</keyword>
<dbReference type="CDD" id="cd13959">
    <property type="entry name" value="PT_UbiA_COQ2"/>
    <property type="match status" value="1"/>
</dbReference>
<gene>
    <name evidence="12 14" type="primary">ubiA</name>
    <name evidence="14" type="ORF">O1U_0805</name>
</gene>
<protein>
    <recommendedName>
        <fullName evidence="12 13">4-hydroxybenzoate octaprenyltransferase</fullName>
        <ecNumber evidence="12 13">2.5.1.39</ecNumber>
    </recommendedName>
    <alternativeName>
        <fullName evidence="12">4-HB polyprenyltransferase</fullName>
    </alternativeName>
</protein>
<evidence type="ECO:0000256" key="3">
    <source>
        <dbReference type="ARBA" id="ARBA00005985"/>
    </source>
</evidence>
<keyword evidence="11 12" id="KW-0472">Membrane</keyword>
<keyword evidence="8 12" id="KW-0812">Transmembrane</keyword>
<accession>S3DZV8</accession>
<dbReference type="InterPro" id="IPR006370">
    <property type="entry name" value="HB_polyprenyltransferase-like"/>
</dbReference>
<comment type="cofactor">
    <cofactor evidence="1 12">
        <name>Mg(2+)</name>
        <dbReference type="ChEBI" id="CHEBI:18420"/>
    </cofactor>
</comment>
<organism evidence="14 15">
    <name type="scientific">Candidatus Photodesmus katoptron Akat1</name>
    <dbReference type="NCBI Taxonomy" id="1236703"/>
    <lineage>
        <taxon>Bacteria</taxon>
        <taxon>Pseudomonadati</taxon>
        <taxon>Pseudomonadota</taxon>
        <taxon>Gammaproteobacteria</taxon>
        <taxon>Vibrionales</taxon>
        <taxon>Vibrionaceae</taxon>
        <taxon>Candidatus Photodesmus</taxon>
    </lineage>
</organism>
<feature type="transmembrane region" description="Helical" evidence="12">
    <location>
        <begin position="164"/>
        <end position="185"/>
    </location>
</feature>
<dbReference type="PROSITE" id="PS00943">
    <property type="entry name" value="UBIA"/>
    <property type="match status" value="1"/>
</dbReference>
<comment type="caution">
    <text evidence="14">The sequence shown here is derived from an EMBL/GenBank/DDBJ whole genome shotgun (WGS) entry which is preliminary data.</text>
</comment>
<dbReference type="PATRIC" id="fig|1236703.3.peg.834"/>